<name>A0A6M3IHQ9_9ZZZZ</name>
<gene>
    <name evidence="1" type="ORF">MM415B01812_0007</name>
</gene>
<dbReference type="PROSITE" id="PS51257">
    <property type="entry name" value="PROKAR_LIPOPROTEIN"/>
    <property type="match status" value="1"/>
</dbReference>
<proteinExistence type="predicted"/>
<organism evidence="1">
    <name type="scientific">viral metagenome</name>
    <dbReference type="NCBI Taxonomy" id="1070528"/>
    <lineage>
        <taxon>unclassified sequences</taxon>
        <taxon>metagenomes</taxon>
        <taxon>organismal metagenomes</taxon>
    </lineage>
</organism>
<protein>
    <submittedName>
        <fullName evidence="1">Uncharacterized protein</fullName>
    </submittedName>
</protein>
<evidence type="ECO:0000313" key="1">
    <source>
        <dbReference type="EMBL" id="QJA56638.1"/>
    </source>
</evidence>
<reference evidence="1" key="1">
    <citation type="submission" date="2020-03" db="EMBL/GenBank/DDBJ databases">
        <title>The deep terrestrial virosphere.</title>
        <authorList>
            <person name="Holmfeldt K."/>
            <person name="Nilsson E."/>
            <person name="Simone D."/>
            <person name="Lopez-Fernandez M."/>
            <person name="Wu X."/>
            <person name="de Brujin I."/>
            <person name="Lundin D."/>
            <person name="Andersson A."/>
            <person name="Bertilsson S."/>
            <person name="Dopson M."/>
        </authorList>
    </citation>
    <scope>NUCLEOTIDE SEQUENCE</scope>
    <source>
        <strain evidence="1">MM415B01812</strain>
    </source>
</reference>
<sequence>MLFKRISRTAAETVFVVVKNVSGGTLTGGYSCVWDTSTADGVRVTQNAAGTLTLFAGVANADIANNDYGLVQVFGYRSSAYIVYSSVSVVIGDSLGCYLSANWGLARLAAGSAGSALGFATAMEAVASSTAVAHYTTAKVFLRAL</sequence>
<accession>A0A6M3IHQ9</accession>
<dbReference type="EMBL" id="MT141231">
    <property type="protein sequence ID" value="QJA56638.1"/>
    <property type="molecule type" value="Genomic_DNA"/>
</dbReference>
<dbReference type="AlphaFoldDB" id="A0A6M3IHQ9"/>